<dbReference type="AlphaFoldDB" id="A0AAD8RN42"/>
<organism evidence="2 3">
    <name type="scientific">Lolium multiflorum</name>
    <name type="common">Italian ryegrass</name>
    <name type="synonym">Lolium perenne subsp. multiflorum</name>
    <dbReference type="NCBI Taxonomy" id="4521"/>
    <lineage>
        <taxon>Eukaryota</taxon>
        <taxon>Viridiplantae</taxon>
        <taxon>Streptophyta</taxon>
        <taxon>Embryophyta</taxon>
        <taxon>Tracheophyta</taxon>
        <taxon>Spermatophyta</taxon>
        <taxon>Magnoliopsida</taxon>
        <taxon>Liliopsida</taxon>
        <taxon>Poales</taxon>
        <taxon>Poaceae</taxon>
        <taxon>BOP clade</taxon>
        <taxon>Pooideae</taxon>
        <taxon>Poodae</taxon>
        <taxon>Poeae</taxon>
        <taxon>Poeae Chloroplast Group 2 (Poeae type)</taxon>
        <taxon>Loliodinae</taxon>
        <taxon>Loliinae</taxon>
        <taxon>Lolium</taxon>
    </lineage>
</organism>
<proteinExistence type="predicted"/>
<accession>A0AAD8RN42</accession>
<protein>
    <submittedName>
        <fullName evidence="2">Uncharacterized protein</fullName>
    </submittedName>
</protein>
<reference evidence="2" key="1">
    <citation type="submission" date="2023-07" db="EMBL/GenBank/DDBJ databases">
        <title>A chromosome-level genome assembly of Lolium multiflorum.</title>
        <authorList>
            <person name="Chen Y."/>
            <person name="Copetti D."/>
            <person name="Kolliker R."/>
            <person name="Studer B."/>
        </authorList>
    </citation>
    <scope>NUCLEOTIDE SEQUENCE</scope>
    <source>
        <strain evidence="2">02402/16</strain>
        <tissue evidence="2">Leaf</tissue>
    </source>
</reference>
<dbReference type="EMBL" id="JAUUTY010000005">
    <property type="protein sequence ID" value="KAK1628079.1"/>
    <property type="molecule type" value="Genomic_DNA"/>
</dbReference>
<gene>
    <name evidence="2" type="ORF">QYE76_002394</name>
</gene>
<name>A0AAD8RN42_LOLMU</name>
<feature type="signal peptide" evidence="1">
    <location>
        <begin position="1"/>
        <end position="16"/>
    </location>
</feature>
<keyword evidence="1" id="KW-0732">Signal</keyword>
<evidence type="ECO:0000313" key="3">
    <source>
        <dbReference type="Proteomes" id="UP001231189"/>
    </source>
</evidence>
<sequence>MGFAAAASLWVFRIVALDLGGFATEALSRRRVNAGATRGAQGDGSTDVHREPPLGYDQPRYLFERHALRGVHQGRRDVLDGGMHTLWLSCEALEEIEVQVFDRTWEDGLVRVLRAALSRLVFHHRAELEAKRLPHAFLGCPNEEGIPTMIPYTCPLGRQVSQIENLLYKTQLSLDSNRMENKVLKHELEGLKMDLKLAKLKHRRQRSEAPRP</sequence>
<keyword evidence="3" id="KW-1185">Reference proteome</keyword>
<evidence type="ECO:0000256" key="1">
    <source>
        <dbReference type="SAM" id="SignalP"/>
    </source>
</evidence>
<feature type="chain" id="PRO_5042089115" evidence="1">
    <location>
        <begin position="17"/>
        <end position="212"/>
    </location>
</feature>
<comment type="caution">
    <text evidence="2">The sequence shown here is derived from an EMBL/GenBank/DDBJ whole genome shotgun (WGS) entry which is preliminary data.</text>
</comment>
<dbReference type="Proteomes" id="UP001231189">
    <property type="component" value="Unassembled WGS sequence"/>
</dbReference>
<evidence type="ECO:0000313" key="2">
    <source>
        <dbReference type="EMBL" id="KAK1628079.1"/>
    </source>
</evidence>